<feature type="binding site" evidence="5">
    <location>
        <position position="925"/>
    </location>
    <ligand>
        <name>Zn(2+)</name>
        <dbReference type="ChEBI" id="CHEBI:29105"/>
        <label>1</label>
    </ligand>
</feature>
<feature type="transmembrane region" description="Helical" evidence="8">
    <location>
        <begin position="343"/>
        <end position="363"/>
    </location>
</feature>
<feature type="region of interest" description="Disordered" evidence="7">
    <location>
        <begin position="687"/>
        <end position="716"/>
    </location>
</feature>
<evidence type="ECO:0000256" key="7">
    <source>
        <dbReference type="SAM" id="MobiDB-lite"/>
    </source>
</evidence>
<dbReference type="InterPro" id="IPR023174">
    <property type="entry name" value="PDEase_CS"/>
</dbReference>
<comment type="cofactor">
    <cofactor evidence="6">
        <name>a divalent metal cation</name>
        <dbReference type="ChEBI" id="CHEBI:60240"/>
    </cofactor>
    <text evidence="6">Binds 2 divalent metal cations per subunit. Site 1 may preferentially bind zinc ions, while site 2 has a preference for magnesium and/or manganese ions.</text>
</comment>
<feature type="region of interest" description="Disordered" evidence="7">
    <location>
        <begin position="1173"/>
        <end position="1202"/>
    </location>
</feature>
<comment type="caution">
    <text evidence="11">The sequence shown here is derived from an EMBL/GenBank/DDBJ whole genome shotgun (WGS) entry which is preliminary data.</text>
</comment>
<evidence type="ECO:0000256" key="5">
    <source>
        <dbReference type="PIRSR" id="PIRSR623088-3"/>
    </source>
</evidence>
<evidence type="ECO:0000256" key="6">
    <source>
        <dbReference type="RuleBase" id="RU363067"/>
    </source>
</evidence>
<dbReference type="InterPro" id="IPR003607">
    <property type="entry name" value="HD/PDEase_dom"/>
</dbReference>
<dbReference type="GO" id="GO:0046872">
    <property type="term" value="F:metal ion binding"/>
    <property type="evidence" value="ECO:0007669"/>
    <property type="project" value="UniProtKB-KW"/>
</dbReference>
<dbReference type="Gene3D" id="1.10.1300.10">
    <property type="entry name" value="3'5'-cyclic nucleotide phosphodiesterase, catalytic domain"/>
    <property type="match status" value="1"/>
</dbReference>
<dbReference type="InterPro" id="IPR006189">
    <property type="entry name" value="CHASE_dom"/>
</dbReference>
<dbReference type="Proteomes" id="UP000747110">
    <property type="component" value="Unassembled WGS sequence"/>
</dbReference>
<dbReference type="EMBL" id="BNCQ01000002">
    <property type="protein sequence ID" value="GIL95147.1"/>
    <property type="molecule type" value="Genomic_DNA"/>
</dbReference>
<feature type="active site" description="Proton donor" evidence="3">
    <location>
        <position position="883"/>
    </location>
</feature>
<dbReference type="SUPFAM" id="SSF109604">
    <property type="entry name" value="HD-domain/PDEase-like"/>
    <property type="match status" value="1"/>
</dbReference>
<dbReference type="EMBL" id="BNCP01000021">
    <property type="protein sequence ID" value="GIL81200.1"/>
    <property type="molecule type" value="Genomic_DNA"/>
</dbReference>
<keyword evidence="8" id="KW-1133">Transmembrane helix</keyword>
<gene>
    <name evidence="11" type="ORF">Vretifemale_10265</name>
    <name evidence="12" type="ORF">Vretimale_1192</name>
</gene>
<dbReference type="OrthoDB" id="568146at2759"/>
<evidence type="ECO:0000256" key="4">
    <source>
        <dbReference type="PIRSR" id="PIRSR623088-2"/>
    </source>
</evidence>
<feature type="binding site" evidence="5">
    <location>
        <position position="925"/>
    </location>
    <ligand>
        <name>Zn(2+)</name>
        <dbReference type="ChEBI" id="CHEBI:29105"/>
        <label>2</label>
    </ligand>
</feature>
<evidence type="ECO:0000256" key="8">
    <source>
        <dbReference type="SAM" id="Phobius"/>
    </source>
</evidence>
<feature type="binding site" evidence="4">
    <location>
        <begin position="883"/>
        <end position="887"/>
    </location>
    <ligand>
        <name>AMP</name>
        <dbReference type="ChEBI" id="CHEBI:456215"/>
    </ligand>
</feature>
<evidence type="ECO:0000259" key="10">
    <source>
        <dbReference type="PROSITE" id="PS51845"/>
    </source>
</evidence>
<dbReference type="Pfam" id="PF00233">
    <property type="entry name" value="PDEase_I"/>
    <property type="match status" value="1"/>
</dbReference>
<evidence type="ECO:0000256" key="2">
    <source>
        <dbReference type="ARBA" id="ARBA00022801"/>
    </source>
</evidence>
<evidence type="ECO:0000313" key="13">
    <source>
        <dbReference type="Proteomes" id="UP000747110"/>
    </source>
</evidence>
<feature type="compositionally biased region" description="Gly residues" evidence="7">
    <location>
        <begin position="687"/>
        <end position="703"/>
    </location>
</feature>
<dbReference type="InterPro" id="IPR023088">
    <property type="entry name" value="PDEase"/>
</dbReference>
<reference evidence="11" key="1">
    <citation type="journal article" date="2021" name="Proc. Natl. Acad. Sci. U.S.A.">
        <title>Three genomes in the algal genus Volvox reveal the fate of a haploid sex-determining region after a transition to homothallism.</title>
        <authorList>
            <person name="Yamamoto K."/>
            <person name="Hamaji T."/>
            <person name="Kawai-Toyooka H."/>
            <person name="Matsuzaki R."/>
            <person name="Takahashi F."/>
            <person name="Nishimura Y."/>
            <person name="Kawachi M."/>
            <person name="Noguchi H."/>
            <person name="Minakuchi Y."/>
            <person name="Umen J.G."/>
            <person name="Toyoda A."/>
            <person name="Nozaki H."/>
        </authorList>
    </citation>
    <scope>NUCLEOTIDE SEQUENCE</scope>
    <source>
        <strain evidence="12">NIES-3785</strain>
        <strain evidence="11">NIES-3786</strain>
    </source>
</reference>
<dbReference type="EC" id="3.1.4.-" evidence="6"/>
<feature type="domain" description="CHASE" evidence="9">
    <location>
        <begin position="156"/>
        <end position="263"/>
    </location>
</feature>
<dbReference type="GO" id="GO:0004114">
    <property type="term" value="F:3',5'-cyclic-nucleotide phosphodiesterase activity"/>
    <property type="evidence" value="ECO:0007669"/>
    <property type="project" value="InterPro"/>
</dbReference>
<feature type="binding site" evidence="4">
    <location>
        <position position="925"/>
    </location>
    <ligand>
        <name>AMP</name>
        <dbReference type="ChEBI" id="CHEBI:456215"/>
    </ligand>
</feature>
<dbReference type="PROSITE" id="PS51845">
    <property type="entry name" value="PDEASE_I_2"/>
    <property type="match status" value="1"/>
</dbReference>
<keyword evidence="8" id="KW-0472">Membrane</keyword>
<dbReference type="PROSITE" id="PS00126">
    <property type="entry name" value="PDEASE_I_1"/>
    <property type="match status" value="1"/>
</dbReference>
<dbReference type="PRINTS" id="PR00387">
    <property type="entry name" value="PDIESTERASE1"/>
</dbReference>
<keyword evidence="8" id="KW-0812">Transmembrane</keyword>
<keyword evidence="1 5" id="KW-0479">Metal-binding</keyword>
<proteinExistence type="inferred from homology"/>
<keyword evidence="13" id="KW-1185">Reference proteome</keyword>
<feature type="binding site" evidence="4">
    <location>
        <position position="1081"/>
    </location>
    <ligand>
        <name>AMP</name>
        <dbReference type="ChEBI" id="CHEBI:456215"/>
    </ligand>
</feature>
<feature type="binding site" evidence="5">
    <location>
        <position position="924"/>
    </location>
    <ligand>
        <name>Zn(2+)</name>
        <dbReference type="ChEBI" id="CHEBI:29105"/>
        <label>1</label>
    </ligand>
</feature>
<feature type="binding site" evidence="5">
    <location>
        <position position="1081"/>
    </location>
    <ligand>
        <name>Zn(2+)</name>
        <dbReference type="ChEBI" id="CHEBI:29105"/>
        <label>1</label>
    </ligand>
</feature>
<dbReference type="Proteomes" id="UP000722791">
    <property type="component" value="Unassembled WGS sequence"/>
</dbReference>
<dbReference type="InterPro" id="IPR002073">
    <property type="entry name" value="PDEase_catalytic_dom"/>
</dbReference>
<feature type="binding site" evidence="4">
    <location>
        <position position="1132"/>
    </location>
    <ligand>
        <name>AMP</name>
        <dbReference type="ChEBI" id="CHEBI:456215"/>
    </ligand>
</feature>
<keyword evidence="2 6" id="KW-0378">Hydrolase</keyword>
<dbReference type="SMART" id="SM01079">
    <property type="entry name" value="CHASE"/>
    <property type="match status" value="1"/>
</dbReference>
<name>A0A8J4CM27_9CHLO</name>
<dbReference type="GO" id="GO:0007165">
    <property type="term" value="P:signal transduction"/>
    <property type="evidence" value="ECO:0007669"/>
    <property type="project" value="InterPro"/>
</dbReference>
<evidence type="ECO:0000256" key="1">
    <source>
        <dbReference type="ARBA" id="ARBA00022723"/>
    </source>
</evidence>
<dbReference type="PROSITE" id="PS50839">
    <property type="entry name" value="CHASE"/>
    <property type="match status" value="1"/>
</dbReference>
<evidence type="ECO:0000313" key="12">
    <source>
        <dbReference type="EMBL" id="GIL95147.1"/>
    </source>
</evidence>
<protein>
    <recommendedName>
        <fullName evidence="6">Phosphodiesterase</fullName>
        <ecNumber evidence="6">3.1.4.-</ecNumber>
    </recommendedName>
</protein>
<feature type="binding site" evidence="5">
    <location>
        <position position="887"/>
    </location>
    <ligand>
        <name>Zn(2+)</name>
        <dbReference type="ChEBI" id="CHEBI:29105"/>
        <label>1</label>
    </ligand>
</feature>
<comment type="similarity">
    <text evidence="6">Belongs to the cyclic nucleotide phosphodiesterase family.</text>
</comment>
<evidence type="ECO:0000256" key="3">
    <source>
        <dbReference type="PIRSR" id="PIRSR623088-1"/>
    </source>
</evidence>
<sequence length="1202" mass="128674">MNTAPSIRVSGVPGHELLRAVSSSRKLPKPSWRQRQQQRIATEALAIWKVLKPYPSTAILPLVVLGAFLLAGVLSVTRVAQATAESTKDRANALATNAASWYRQSIAESYAPIISLSVVVRHDPYVSRVQALFNNSAQELMDMAPQFALRSLQLAPNGVVQMVYPEKGNDVVLDVDLFEDRFLAASLEVIRNGGVTLTGPRTLLQGGFGVCAQIPVFIKDVDENVTWGSQRNLSANCGSLCYDPKNRTKFWGFSTAIVELQKLHDCNDSRLRALDASGYDYELLAPNWLPESAKPDPNNLTIVARSDRLPKDPVQVDVTLPNTKWVLRVAPKDGWSPTWYPPMLVGVVVLAIVVSVLMFAMLVSRRQHQALLEALLPREMIDHLKNYSTDWWLGPRITDSAGATTADVLLNLLGELLEGITPDLRDVVLIRQQILQNMDIYQPLNLSSQLRDANLDDDVTKALIHQLGGKYSFSVSGPSSDVEDIVEGCEPRSGAVLHRSLTIGHHDYATISGALAMILAPQGGWYDSGPDMSDAASDAALPTHNTEVAISPRPSNANMFGRAASHMIRQNSWRCGSPEQMLVTASPLGRTTSCIAVGGGCSNCGGSNGGSAGVPTVDGTAGEGAQAVAGAAITSERVAPVEVTPDRLMVATSSQVSTSNVRVTDDGRDMAGTTGTVAVTAVSGAAGGGGGGGGGGAPGGGNGSRQPPRKGDSHTNLAGVTRSIRRKSALLTVSIADRAEGGGHGKAIICTSSNPDAVTMLHGGHPETHIGSGLANGRLWAATVSRRSITGLGGASMGAMTIKKPPSPPPPVIEEVERVLAQADFWQFDTWRLRDVTNGHPLSSLGFYLIHRAGLIANLKLKPAVLARLLRHIEAGYNDNPYHNATHAADVLQTLHVIIHGAQLHVHYVDSLSLLAAYFAAIVHDYGHPGLTNDFLVATSDPLAVRYNDRSPLENHHSAAAFSSMRRTGLDFLAPLTTEQRSSFRKQVIEMVLATDMKQHFSLLSHFSTVHRLASFNKNSSFGGGVGYGQAGASAMHAEARTSLDVAVVSTSTPSMRDLAPKPLDETERVLSLQMVIKAADLGHLGEGLDVHKRWLSSLEEEFFRQGDKERQLGIPISPLFDRSKQGVSKSQVGFYEFVALPMVHALCSAFPGTQPLMNCFLGNYNFYTTDTSPAPAEPRSAKVIPQQPSRPVGTAQPAAGN</sequence>
<evidence type="ECO:0000313" key="11">
    <source>
        <dbReference type="EMBL" id="GIL81200.1"/>
    </source>
</evidence>
<dbReference type="CDD" id="cd00077">
    <property type="entry name" value="HDc"/>
    <property type="match status" value="1"/>
</dbReference>
<evidence type="ECO:0000259" key="9">
    <source>
        <dbReference type="PROSITE" id="PS50839"/>
    </source>
</evidence>
<accession>A0A8J4CM27</accession>
<dbReference type="AlphaFoldDB" id="A0A8J4CM27"/>
<feature type="domain" description="PDEase" evidence="10">
    <location>
        <begin position="808"/>
        <end position="1175"/>
    </location>
</feature>
<dbReference type="SMART" id="SM00471">
    <property type="entry name" value="HDc"/>
    <property type="match status" value="1"/>
</dbReference>
<feature type="transmembrane region" description="Helical" evidence="8">
    <location>
        <begin position="58"/>
        <end position="80"/>
    </location>
</feature>
<dbReference type="PANTHER" id="PTHR11347">
    <property type="entry name" value="CYCLIC NUCLEOTIDE PHOSPHODIESTERASE"/>
    <property type="match status" value="1"/>
</dbReference>
<dbReference type="InterPro" id="IPR036971">
    <property type="entry name" value="PDEase_catalytic_dom_sf"/>
</dbReference>
<organism evidence="11 13">
    <name type="scientific">Volvox reticuliferus</name>
    <dbReference type="NCBI Taxonomy" id="1737510"/>
    <lineage>
        <taxon>Eukaryota</taxon>
        <taxon>Viridiplantae</taxon>
        <taxon>Chlorophyta</taxon>
        <taxon>core chlorophytes</taxon>
        <taxon>Chlorophyceae</taxon>
        <taxon>CS clade</taxon>
        <taxon>Chlamydomonadales</taxon>
        <taxon>Volvocaceae</taxon>
        <taxon>Volvox</taxon>
    </lineage>
</organism>